<dbReference type="InterPro" id="IPR004096">
    <property type="entry name" value="V4R"/>
</dbReference>
<dbReference type="SUPFAM" id="SSF111126">
    <property type="entry name" value="Ligand-binding domain in the NO signalling and Golgi transport"/>
    <property type="match status" value="1"/>
</dbReference>
<dbReference type="PANTHER" id="PTHR32071:SF117">
    <property type="entry name" value="PTS-DEPENDENT DIHYDROXYACETONE KINASE OPERON REGULATORY PROTEIN-RELATED"/>
    <property type="match status" value="1"/>
</dbReference>
<keyword evidence="4" id="KW-0238">DNA-binding</keyword>
<keyword evidence="2" id="KW-0067">ATP-binding</keyword>
<dbReference type="SUPFAM" id="SSF52540">
    <property type="entry name" value="P-loop containing nucleoside triphosphate hydrolases"/>
    <property type="match status" value="1"/>
</dbReference>
<reference evidence="7 8" key="1">
    <citation type="submission" date="2019-12" db="EMBL/GenBank/DDBJ databases">
        <title>Comparative genomics gives insights into the taxonomy of the Azoarcus-Aromatoleum group and reveals separate origins of nif in the plant-associated Azoarcus and non-plant-associated Aromatoleum sub-groups.</title>
        <authorList>
            <person name="Lafos M."/>
            <person name="Maluk M."/>
            <person name="Batista M."/>
            <person name="Junghare M."/>
            <person name="Carmona M."/>
            <person name="Faoro H."/>
            <person name="Cruz L.M."/>
            <person name="Battistoni F."/>
            <person name="De Souza E."/>
            <person name="Pedrosa F."/>
            <person name="Chen W.-M."/>
            <person name="Poole P.S."/>
            <person name="Dixon R.A."/>
            <person name="James E.K."/>
        </authorList>
    </citation>
    <scope>NUCLEOTIDE SEQUENCE [LARGE SCALE GENOMIC DNA]</scope>
    <source>
        <strain evidence="7 8">PbN1</strain>
    </source>
</reference>
<comment type="caution">
    <text evidence="7">The sequence shown here is derived from an EMBL/GenBank/DDBJ whole genome shotgun (WGS) entry which is preliminary data.</text>
</comment>
<proteinExistence type="predicted"/>
<dbReference type="Gene3D" id="1.10.10.60">
    <property type="entry name" value="Homeodomain-like"/>
    <property type="match status" value="1"/>
</dbReference>
<dbReference type="InterPro" id="IPR025662">
    <property type="entry name" value="Sigma_54_int_dom_ATP-bd_1"/>
</dbReference>
<dbReference type="Pfam" id="PF06505">
    <property type="entry name" value="XylR_N"/>
    <property type="match status" value="1"/>
</dbReference>
<dbReference type="PRINTS" id="PR01590">
    <property type="entry name" value="HTHFIS"/>
</dbReference>
<protein>
    <submittedName>
        <fullName evidence="7">AAA domain-containing protein</fullName>
    </submittedName>
</protein>
<accession>A0ABX1P041</accession>
<keyword evidence="3" id="KW-0805">Transcription regulation</keyword>
<dbReference type="InterPro" id="IPR058031">
    <property type="entry name" value="AAA_lid_NorR"/>
</dbReference>
<evidence type="ECO:0000259" key="6">
    <source>
        <dbReference type="PROSITE" id="PS50045"/>
    </source>
</evidence>
<dbReference type="Pfam" id="PF02830">
    <property type="entry name" value="V4R"/>
    <property type="match status" value="1"/>
</dbReference>
<organism evidence="7 8">
    <name type="scientific">Aromatoleum bremense</name>
    <dbReference type="NCBI Taxonomy" id="76115"/>
    <lineage>
        <taxon>Bacteria</taxon>
        <taxon>Pseudomonadati</taxon>
        <taxon>Pseudomonadota</taxon>
        <taxon>Betaproteobacteria</taxon>
        <taxon>Rhodocyclales</taxon>
        <taxon>Rhodocyclaceae</taxon>
        <taxon>Aromatoleum</taxon>
    </lineage>
</organism>
<dbReference type="PROSITE" id="PS00675">
    <property type="entry name" value="SIGMA54_INTERACT_1"/>
    <property type="match status" value="1"/>
</dbReference>
<evidence type="ECO:0000256" key="5">
    <source>
        <dbReference type="ARBA" id="ARBA00023163"/>
    </source>
</evidence>
<evidence type="ECO:0000313" key="7">
    <source>
        <dbReference type="EMBL" id="NMG17176.1"/>
    </source>
</evidence>
<dbReference type="PROSITE" id="PS50045">
    <property type="entry name" value="SIGMA54_INTERACT_4"/>
    <property type="match status" value="1"/>
</dbReference>
<dbReference type="PROSITE" id="PS00676">
    <property type="entry name" value="SIGMA54_INTERACT_2"/>
    <property type="match status" value="1"/>
</dbReference>
<evidence type="ECO:0000256" key="3">
    <source>
        <dbReference type="ARBA" id="ARBA00023015"/>
    </source>
</evidence>
<dbReference type="InterPro" id="IPR009057">
    <property type="entry name" value="Homeodomain-like_sf"/>
</dbReference>
<dbReference type="InterPro" id="IPR002078">
    <property type="entry name" value="Sigma_54_int"/>
</dbReference>
<dbReference type="Proteomes" id="UP000633943">
    <property type="component" value="Unassembled WGS sequence"/>
</dbReference>
<keyword evidence="8" id="KW-1185">Reference proteome</keyword>
<dbReference type="InterPro" id="IPR027417">
    <property type="entry name" value="P-loop_NTPase"/>
</dbReference>
<dbReference type="PANTHER" id="PTHR32071">
    <property type="entry name" value="TRANSCRIPTIONAL REGULATORY PROTEIN"/>
    <property type="match status" value="1"/>
</dbReference>
<dbReference type="InterPro" id="IPR025944">
    <property type="entry name" value="Sigma_54_int_dom_CS"/>
</dbReference>
<dbReference type="InterPro" id="IPR010523">
    <property type="entry name" value="XylR_N"/>
</dbReference>
<dbReference type="Gene3D" id="1.10.8.60">
    <property type="match status" value="1"/>
</dbReference>
<sequence length="552" mass="60590">MLDDRRMILLHVSSLGILRRELIDSVGIEAARGILTRMGYLAGAKDAELTKKVRRKGDTYDDFLIGPQLLSLEGVVYSEPLNLKMDVERGSYFGEWIWRDSSENEAHIGAYGIGSAPVCWMQIGYACGFTSTFMGKPIFYREVECQGMGHEFCRVIGKPLDEWDDAEEDARFLQVGDFATLSSKTRGKPRNFNIKPTESANASDFGMVGISAGFNTVCHLVKKSAPTDATVIFLGESGVGKEIFANNLHALSGRADGPFVAVNCAAIPEHLTESELFGVEKGAYTGATASRPGRFERADGGTLFLDEIGTLPFTAQGKLLRVLQQGEVERVGGTKILKVNVRVIAATNVNLRDEAKAGRFREDLFFRLNVFPIRVPSLRDRRDDIPLLMDWFLQRFSKRYNKDVTGFRERAVDALINYDWPGNVRELENMIERAVILADDGSALDVGHLFLCGEELSAESFTLDASGRVGPTVQEDGYAEVLAAQGAVLPFRASGAQSKVPSLSQAEAALIQAALAQSKGNLSGAARMLEISRATLAYRMEKYGIESGRARR</sequence>
<dbReference type="InterPro" id="IPR025943">
    <property type="entry name" value="Sigma_54_int_dom_ATP-bd_2"/>
</dbReference>
<dbReference type="Pfam" id="PF25601">
    <property type="entry name" value="AAA_lid_14"/>
    <property type="match status" value="1"/>
</dbReference>
<dbReference type="InterPro" id="IPR003593">
    <property type="entry name" value="AAA+_ATPase"/>
</dbReference>
<feature type="domain" description="Sigma-54 factor interaction" evidence="6">
    <location>
        <begin position="207"/>
        <end position="436"/>
    </location>
</feature>
<dbReference type="Gene3D" id="3.30.1380.20">
    <property type="entry name" value="Trafficking protein particle complex subunit 3"/>
    <property type="match status" value="1"/>
</dbReference>
<evidence type="ECO:0000313" key="8">
    <source>
        <dbReference type="Proteomes" id="UP000633943"/>
    </source>
</evidence>
<dbReference type="PROSITE" id="PS00688">
    <property type="entry name" value="SIGMA54_INTERACT_3"/>
    <property type="match status" value="1"/>
</dbReference>
<dbReference type="SMART" id="SM00382">
    <property type="entry name" value="AAA"/>
    <property type="match status" value="1"/>
</dbReference>
<dbReference type="InterPro" id="IPR002197">
    <property type="entry name" value="HTH_Fis"/>
</dbReference>
<dbReference type="EMBL" id="WTVP01000063">
    <property type="protein sequence ID" value="NMG17176.1"/>
    <property type="molecule type" value="Genomic_DNA"/>
</dbReference>
<dbReference type="Gene3D" id="3.40.50.300">
    <property type="entry name" value="P-loop containing nucleotide triphosphate hydrolases"/>
    <property type="match status" value="1"/>
</dbReference>
<dbReference type="SUPFAM" id="SSF46689">
    <property type="entry name" value="Homeodomain-like"/>
    <property type="match status" value="1"/>
</dbReference>
<dbReference type="Pfam" id="PF02954">
    <property type="entry name" value="HTH_8"/>
    <property type="match status" value="1"/>
</dbReference>
<dbReference type="SMART" id="SM00989">
    <property type="entry name" value="V4R"/>
    <property type="match status" value="1"/>
</dbReference>
<dbReference type="CDD" id="cd00009">
    <property type="entry name" value="AAA"/>
    <property type="match status" value="1"/>
</dbReference>
<name>A0ABX1P041_9RHOO</name>
<keyword evidence="1" id="KW-0547">Nucleotide-binding</keyword>
<evidence type="ECO:0000256" key="4">
    <source>
        <dbReference type="ARBA" id="ARBA00023125"/>
    </source>
</evidence>
<evidence type="ECO:0000256" key="2">
    <source>
        <dbReference type="ARBA" id="ARBA00022840"/>
    </source>
</evidence>
<dbReference type="InterPro" id="IPR024096">
    <property type="entry name" value="NO_sig/Golgi_transp_ligand-bd"/>
</dbReference>
<evidence type="ECO:0000256" key="1">
    <source>
        <dbReference type="ARBA" id="ARBA00022741"/>
    </source>
</evidence>
<dbReference type="Pfam" id="PF00158">
    <property type="entry name" value="Sigma54_activat"/>
    <property type="match status" value="1"/>
</dbReference>
<gene>
    <name evidence="7" type="ORF">GPA24_16875</name>
</gene>
<keyword evidence="5" id="KW-0804">Transcription</keyword>